<accession>A0A4Y5Z9B5</accession>
<reference evidence="1 2" key="1">
    <citation type="submission" date="2019-06" db="EMBL/GenBank/DDBJ databases">
        <title>A complete genome sequence for Luteibacter pinisoli MAH-14.</title>
        <authorList>
            <person name="Baltrus D.A."/>
        </authorList>
    </citation>
    <scope>NUCLEOTIDE SEQUENCE [LARGE SCALE GENOMIC DNA]</scope>
    <source>
        <strain evidence="1 2">MAH-14</strain>
    </source>
</reference>
<dbReference type="PANTHER" id="PTHR40036:SF1">
    <property type="entry name" value="MACROCIN O-METHYLTRANSFERASE"/>
    <property type="match status" value="1"/>
</dbReference>
<dbReference type="PANTHER" id="PTHR40036">
    <property type="entry name" value="MACROCIN O-METHYLTRANSFERASE"/>
    <property type="match status" value="1"/>
</dbReference>
<dbReference type="KEGG" id="lpy:FIV34_16530"/>
<dbReference type="SUPFAM" id="SSF53335">
    <property type="entry name" value="S-adenosyl-L-methionine-dependent methyltransferases"/>
    <property type="match status" value="1"/>
</dbReference>
<dbReference type="EMBL" id="CP041046">
    <property type="protein sequence ID" value="QDE40698.1"/>
    <property type="molecule type" value="Genomic_DNA"/>
</dbReference>
<keyword evidence="2" id="KW-1185">Reference proteome</keyword>
<gene>
    <name evidence="1" type="ORF">FIV34_16530</name>
</gene>
<dbReference type="OrthoDB" id="9799872at2"/>
<dbReference type="InterPro" id="IPR008884">
    <property type="entry name" value="TylF_MeTrfase"/>
</dbReference>
<protein>
    <recommendedName>
        <fullName evidence="3">Class I SAM-dependent methyltransferase</fullName>
    </recommendedName>
</protein>
<organism evidence="1 2">
    <name type="scientific">Luteibacter pinisoli</name>
    <dbReference type="NCBI Taxonomy" id="2589080"/>
    <lineage>
        <taxon>Bacteria</taxon>
        <taxon>Pseudomonadati</taxon>
        <taxon>Pseudomonadota</taxon>
        <taxon>Gammaproteobacteria</taxon>
        <taxon>Lysobacterales</taxon>
        <taxon>Rhodanobacteraceae</taxon>
        <taxon>Luteibacter</taxon>
    </lineage>
</organism>
<proteinExistence type="predicted"/>
<dbReference type="Gene3D" id="3.40.50.150">
    <property type="entry name" value="Vaccinia Virus protein VP39"/>
    <property type="match status" value="1"/>
</dbReference>
<dbReference type="Pfam" id="PF05711">
    <property type="entry name" value="TylF"/>
    <property type="match status" value="1"/>
</dbReference>
<evidence type="ECO:0000313" key="2">
    <source>
        <dbReference type="Proteomes" id="UP000316093"/>
    </source>
</evidence>
<sequence>MFPDLGEFMDDVAVPALARCASVAPIEYVYQFNPPQLVFLCQLLADVQSVTGNLVEVGCAHGHSTLFFNRYLDGIRFMRKKYFAIDTFAGFVAEDIQYEVARRHKTAEMYDAFQDNSLDAFEASMRKHAVSRVEAIQCDVNAYDLESLGPLCFALLDVDLYRPIKKALPELYAALSPGGVIVVDDCNPMNFYWDGAYQAYREFMQSQGMTPKVVHGKLGLITKA</sequence>
<dbReference type="Proteomes" id="UP000316093">
    <property type="component" value="Chromosome"/>
</dbReference>
<dbReference type="AlphaFoldDB" id="A0A4Y5Z9B5"/>
<name>A0A4Y5Z9B5_9GAMM</name>
<evidence type="ECO:0000313" key="1">
    <source>
        <dbReference type="EMBL" id="QDE40698.1"/>
    </source>
</evidence>
<dbReference type="InterPro" id="IPR029063">
    <property type="entry name" value="SAM-dependent_MTases_sf"/>
</dbReference>
<evidence type="ECO:0008006" key="3">
    <source>
        <dbReference type="Google" id="ProtNLM"/>
    </source>
</evidence>